<dbReference type="InterPro" id="IPR001680">
    <property type="entry name" value="WD40_rpt"/>
</dbReference>
<keyword evidence="5" id="KW-1185">Reference proteome</keyword>
<gene>
    <name evidence="4" type="ORF">SAMN04515674_111109</name>
</gene>
<dbReference type="SMART" id="SM00320">
    <property type="entry name" value="WD40"/>
    <property type="match status" value="6"/>
</dbReference>
<dbReference type="SUPFAM" id="SSF50978">
    <property type="entry name" value="WD40 repeat-like"/>
    <property type="match status" value="1"/>
</dbReference>
<dbReference type="Gene3D" id="2.130.10.10">
    <property type="entry name" value="YVTN repeat-like/Quinoprotein amine dehydrogenase"/>
    <property type="match status" value="3"/>
</dbReference>
<evidence type="ECO:0000313" key="4">
    <source>
        <dbReference type="EMBL" id="SFQ17352.1"/>
    </source>
</evidence>
<dbReference type="PROSITE" id="PS50082">
    <property type="entry name" value="WD_REPEATS_2"/>
    <property type="match status" value="4"/>
</dbReference>
<evidence type="ECO:0000256" key="2">
    <source>
        <dbReference type="ARBA" id="ARBA00022737"/>
    </source>
</evidence>
<dbReference type="PANTHER" id="PTHR19848:SF8">
    <property type="entry name" value="F-BOX AND WD REPEAT DOMAIN CONTAINING 7"/>
    <property type="match status" value="1"/>
</dbReference>
<dbReference type="PANTHER" id="PTHR19848">
    <property type="entry name" value="WD40 REPEAT PROTEIN"/>
    <property type="match status" value="1"/>
</dbReference>
<feature type="repeat" description="WD" evidence="3">
    <location>
        <begin position="175"/>
        <end position="216"/>
    </location>
</feature>
<proteinExistence type="predicted"/>
<reference evidence="4 5" key="1">
    <citation type="submission" date="2016-10" db="EMBL/GenBank/DDBJ databases">
        <authorList>
            <person name="de Groot N.N."/>
        </authorList>
    </citation>
    <scope>NUCLEOTIDE SEQUENCE [LARGE SCALE GENOMIC DNA]</scope>
    <source>
        <strain evidence="5">E92,LMG 26720,CCM 7988</strain>
    </source>
</reference>
<dbReference type="PROSITE" id="PS00678">
    <property type="entry name" value="WD_REPEATS_1"/>
    <property type="match status" value="1"/>
</dbReference>
<evidence type="ECO:0000313" key="5">
    <source>
        <dbReference type="Proteomes" id="UP000199306"/>
    </source>
</evidence>
<dbReference type="Pfam" id="PF00400">
    <property type="entry name" value="WD40"/>
    <property type="match status" value="5"/>
</dbReference>
<feature type="repeat" description="WD" evidence="3">
    <location>
        <begin position="218"/>
        <end position="259"/>
    </location>
</feature>
<accession>A0A1I5WCA2</accession>
<sequence length="299" mass="34162">MLVEKIDTFSGHRDSVYSLERTPDKQHFFSAGGDGLVVRWNLEKPDVGELIAKVPASVYAMCYEEKSKQLWVGQNFEGIHVFDIENKQEVKSIKITSSSIFDIKMYENLAIVCLGDGTVIIMSIQEFAVVKHLKASDKSARCVEINPHKREFAVGYSDFSVKIFDLQDFSLKFVIKAHTNSVFTLKYTPDYRFLVSGSRDAHLKAWNVEKQYSLENDIVAHLFAINHLTFSPDGKFFATCSMDKSIKVWDAETFRLLKVIDRARHAGHGTSVNRLWWSEYENQLVSASDDKKISVWKLS</sequence>
<protein>
    <submittedName>
        <fullName evidence="4">WD domain-containing protein, G-beta repeat-containing protein</fullName>
    </submittedName>
</protein>
<keyword evidence="2" id="KW-0677">Repeat</keyword>
<dbReference type="RefSeq" id="WP_092018491.1">
    <property type="nucleotide sequence ID" value="NZ_FOXH01000011.1"/>
</dbReference>
<dbReference type="CDD" id="cd00200">
    <property type="entry name" value="WD40"/>
    <property type="match status" value="1"/>
</dbReference>
<dbReference type="InterPro" id="IPR019775">
    <property type="entry name" value="WD40_repeat_CS"/>
</dbReference>
<evidence type="ECO:0000256" key="1">
    <source>
        <dbReference type="ARBA" id="ARBA00022574"/>
    </source>
</evidence>
<feature type="repeat" description="WD" evidence="3">
    <location>
        <begin position="9"/>
        <end position="43"/>
    </location>
</feature>
<dbReference type="Proteomes" id="UP000199306">
    <property type="component" value="Unassembled WGS sequence"/>
</dbReference>
<dbReference type="EMBL" id="FOXH01000011">
    <property type="protein sequence ID" value="SFQ17352.1"/>
    <property type="molecule type" value="Genomic_DNA"/>
</dbReference>
<dbReference type="PROSITE" id="PS50294">
    <property type="entry name" value="WD_REPEATS_REGION"/>
    <property type="match status" value="4"/>
</dbReference>
<keyword evidence="1 3" id="KW-0853">WD repeat</keyword>
<dbReference type="PRINTS" id="PR00320">
    <property type="entry name" value="GPROTEINBRPT"/>
</dbReference>
<evidence type="ECO:0000256" key="3">
    <source>
        <dbReference type="PROSITE-ProRule" id="PRU00221"/>
    </source>
</evidence>
<dbReference type="InterPro" id="IPR015943">
    <property type="entry name" value="WD40/YVTN_repeat-like_dom_sf"/>
</dbReference>
<dbReference type="InterPro" id="IPR020472">
    <property type="entry name" value="WD40_PAC1"/>
</dbReference>
<feature type="repeat" description="WD" evidence="3">
    <location>
        <begin position="265"/>
        <end position="299"/>
    </location>
</feature>
<dbReference type="InterPro" id="IPR036322">
    <property type="entry name" value="WD40_repeat_dom_sf"/>
</dbReference>
<organism evidence="4 5">
    <name type="scientific">Pseudarcicella hirudinis</name>
    <dbReference type="NCBI Taxonomy" id="1079859"/>
    <lineage>
        <taxon>Bacteria</taxon>
        <taxon>Pseudomonadati</taxon>
        <taxon>Bacteroidota</taxon>
        <taxon>Cytophagia</taxon>
        <taxon>Cytophagales</taxon>
        <taxon>Flectobacillaceae</taxon>
        <taxon>Pseudarcicella</taxon>
    </lineage>
</organism>
<dbReference type="STRING" id="1079859.SAMN04515674_111109"/>
<dbReference type="AlphaFoldDB" id="A0A1I5WCA2"/>
<name>A0A1I5WCA2_9BACT</name>
<dbReference type="OrthoDB" id="933690at2"/>